<protein>
    <submittedName>
        <fullName evidence="2">Uncharacterized protein</fullName>
    </submittedName>
</protein>
<comment type="caution">
    <text evidence="2">The sequence shown here is derived from an EMBL/GenBank/DDBJ whole genome shotgun (WGS) entry which is preliminary data.</text>
</comment>
<sequence length="142" mass="15114">MLSKKIISFAASALIVFSAACPALAASTPRSTKESSPIHVDYAYINRVSSTLSISNGTAHIFGYVQRTTSGKRIDVESTLERYSGGSWDRVASWSASSNSYSASVSKTYRVSGGTYRVATYYSVSGSSGSEADTLYSKTVNC</sequence>
<keyword evidence="1" id="KW-0732">Signal</keyword>
<keyword evidence="3" id="KW-1185">Reference proteome</keyword>
<dbReference type="AlphaFoldDB" id="A0A6N8HVU0"/>
<dbReference type="RefSeq" id="WP_156989636.1">
    <property type="nucleotide sequence ID" value="NZ_VWXL01000011.1"/>
</dbReference>
<dbReference type="OrthoDB" id="1954687at2"/>
<dbReference type="EMBL" id="VWXL01000011">
    <property type="protein sequence ID" value="MVB09680.1"/>
    <property type="molecule type" value="Genomic_DNA"/>
</dbReference>
<name>A0A6N8HVU0_9FIRM</name>
<dbReference type="Proteomes" id="UP000469440">
    <property type="component" value="Unassembled WGS sequence"/>
</dbReference>
<organism evidence="2 3">
    <name type="scientific">Caproicibacter fermentans</name>
    <dbReference type="NCBI Taxonomy" id="2576756"/>
    <lineage>
        <taxon>Bacteria</taxon>
        <taxon>Bacillati</taxon>
        <taxon>Bacillota</taxon>
        <taxon>Clostridia</taxon>
        <taxon>Eubacteriales</taxon>
        <taxon>Acutalibacteraceae</taxon>
        <taxon>Caproicibacter</taxon>
    </lineage>
</organism>
<reference evidence="2 3" key="1">
    <citation type="submission" date="2019-09" db="EMBL/GenBank/DDBJ databases">
        <title>Genome sequence of Clostridium sp. EA1.</title>
        <authorList>
            <person name="Poehlein A."/>
            <person name="Bengelsdorf F.R."/>
            <person name="Daniel R."/>
        </authorList>
    </citation>
    <scope>NUCLEOTIDE SEQUENCE [LARGE SCALE GENOMIC DNA]</scope>
    <source>
        <strain evidence="2 3">EA1</strain>
    </source>
</reference>
<dbReference type="PROSITE" id="PS51257">
    <property type="entry name" value="PROKAR_LIPOPROTEIN"/>
    <property type="match status" value="1"/>
</dbReference>
<gene>
    <name evidence="2" type="ORF">CAFE_03450</name>
</gene>
<evidence type="ECO:0000313" key="2">
    <source>
        <dbReference type="EMBL" id="MVB09680.1"/>
    </source>
</evidence>
<feature type="chain" id="PRO_5026761899" evidence="1">
    <location>
        <begin position="26"/>
        <end position="142"/>
    </location>
</feature>
<evidence type="ECO:0000313" key="3">
    <source>
        <dbReference type="Proteomes" id="UP000469440"/>
    </source>
</evidence>
<proteinExistence type="predicted"/>
<accession>A0A6N8HVU0</accession>
<evidence type="ECO:0000256" key="1">
    <source>
        <dbReference type="SAM" id="SignalP"/>
    </source>
</evidence>
<feature type="signal peptide" evidence="1">
    <location>
        <begin position="1"/>
        <end position="25"/>
    </location>
</feature>